<comment type="caution">
    <text evidence="6">The sequence shown here is derived from an EMBL/GenBank/DDBJ whole genome shotgun (WGS) entry which is preliminary data.</text>
</comment>
<dbReference type="CDD" id="cd18793">
    <property type="entry name" value="SF2_C_SNF"/>
    <property type="match status" value="1"/>
</dbReference>
<dbReference type="InterPro" id="IPR001650">
    <property type="entry name" value="Helicase_C-like"/>
</dbReference>
<reference evidence="6 7" key="1">
    <citation type="submission" date="2021-01" db="EMBL/GenBank/DDBJ databases">
        <title>Roseomonas sp. nov, a bacterium isolated from an oil production mixture in Yumen Oilfield.</title>
        <authorList>
            <person name="Wu D."/>
        </authorList>
    </citation>
    <scope>NUCLEOTIDE SEQUENCE [LARGE SCALE GENOMIC DNA]</scope>
    <source>
        <strain evidence="6 7">ROY-5-3</strain>
    </source>
</reference>
<name>A0ABS6H5P3_9PROT</name>
<keyword evidence="6" id="KW-0547">Nucleotide-binding</keyword>
<feature type="domain" description="Helicase ATP-binding" evidence="4">
    <location>
        <begin position="671"/>
        <end position="831"/>
    </location>
</feature>
<keyword evidence="7" id="KW-1185">Reference proteome</keyword>
<dbReference type="InterPro" id="IPR049730">
    <property type="entry name" value="SNF2/RAD54-like_C"/>
</dbReference>
<gene>
    <name evidence="6" type="ORF">JJQ90_08680</name>
</gene>
<keyword evidence="1" id="KW-0378">Hydrolase</keyword>
<keyword evidence="2" id="KW-0479">Metal-binding</keyword>
<evidence type="ECO:0000313" key="6">
    <source>
        <dbReference type="EMBL" id="MBU8543779.1"/>
    </source>
</evidence>
<dbReference type="GO" id="GO:0004386">
    <property type="term" value="F:helicase activity"/>
    <property type="evidence" value="ECO:0007669"/>
    <property type="project" value="UniProtKB-KW"/>
</dbReference>
<feature type="domain" description="Helicase C-terminal" evidence="5">
    <location>
        <begin position="960"/>
        <end position="1117"/>
    </location>
</feature>
<dbReference type="SMART" id="SM00490">
    <property type="entry name" value="HELICc"/>
    <property type="match status" value="1"/>
</dbReference>
<keyword evidence="2" id="KW-0863">Zinc-finger</keyword>
<sequence length="1124" mass="122160">MDPTNSSLLLHALSDTVLRRSFGEAALQAGSAYASQGRVRRMEMAANGQILAQVQGTATRPYRQSITLLPRPTGGIAFLHSCTCPVGLHCKHVAAVLVRLRAAPAQLASLQHALRLAPAPAAPAVPPEVAAWLSRLTSEATPPAPPRDQRQVLFLFDLPPMPPGQTGGQMGRLTAKPVTVQIRKDGSIGAARNLGWRGVPPRPAYIEEADAPLLRRLDNLRWSHHELGRDEEPAELLRRILATGRARWRTAEGPTLREGRPRPGDIAWQVEEDGGQRPVLTLPAGLQGFLLDGYRYLDPARGEVGPVRTELPPALLLPLLTGPPIPPDAAPHVTEALARLLPGTPPPVALDPPQPLDGPPAPLLRLIRTTLPFDPAAPRNRRPAYGKPLESEVPAALPSFRYGPLTLPPGGDMAPRTLRHDGRLYRLNRDAQAEWLALDRLVDAGLTPAGDLAPAYLPFRSKGEWLLAEDAALGGWLGFLLDQVPALQAQGWQVEIAEDFPLRLVEPADAPSATLREGSGIDWFELELGVTVDGERLDLVPLLLRMIGGGKGQALLADQPDDKPLLLPMADGRLLRLPMARLRPTLQALDELLADGAQDPEAAGIGFSRLDAPRLAAFEAASQLRFEGGEALRSLGRQLREAGGTVPPVTIPPGFQADLRPYQAEGVAWLQMLRGAGLGGILADDMGLGKTVQTLAHLAIEQAQGRLDRPALILCPTSLIPNWRREAARFAPDLRLLVLHGTARKAAFGEIAGHHLVLTSYPLLGRDIETLAAQDWRILILDEAQAIRNPKAETSQAARRLKADQVLCLSGTPLQNHLGDLWALFDLLAPGFLGSEKSFRSRYRTPVEKRGDTARQAALVQRVRPFLLRRTKAEVVRDLPPKTEIVEPVELEAAQRAIYEGIRLAMHEKVKAAIAKRGLARSGIIILDALLKLRQACCDPRLLKLPVARSARPGSAKLDRLMELLETLLEEGRRVLVFSQFTSMLALIEDRLRADAIPHLILTGDTRDRDTPVRQFQDGAVPVFLIGLKAGGVGLNLTAADTVIHYDPWWNPAVEDQATDRAHRIGQDRPVFVHRLVTLGTIEDKMETLKARKRELVAGVLGGEEGAALNWTEADIEALFAPGG</sequence>
<dbReference type="RefSeq" id="WP_216874397.1">
    <property type="nucleotide sequence ID" value="NZ_JAERQM010000002.1"/>
</dbReference>
<proteinExistence type="predicted"/>
<accession>A0ABS6H5P3</accession>
<dbReference type="PROSITE" id="PS51194">
    <property type="entry name" value="HELICASE_CTER"/>
    <property type="match status" value="1"/>
</dbReference>
<dbReference type="PANTHER" id="PTHR10799">
    <property type="entry name" value="SNF2/RAD54 HELICASE FAMILY"/>
    <property type="match status" value="1"/>
</dbReference>
<dbReference type="Pfam" id="PF00271">
    <property type="entry name" value="Helicase_C"/>
    <property type="match status" value="1"/>
</dbReference>
<dbReference type="InterPro" id="IPR007527">
    <property type="entry name" value="Znf_SWIM"/>
</dbReference>
<dbReference type="PROSITE" id="PS50966">
    <property type="entry name" value="ZF_SWIM"/>
    <property type="match status" value="1"/>
</dbReference>
<organism evidence="6 7">
    <name type="scientific">Falsiroseomonas oleicola</name>
    <dbReference type="NCBI Taxonomy" id="2801474"/>
    <lineage>
        <taxon>Bacteria</taxon>
        <taxon>Pseudomonadati</taxon>
        <taxon>Pseudomonadota</taxon>
        <taxon>Alphaproteobacteria</taxon>
        <taxon>Acetobacterales</taxon>
        <taxon>Roseomonadaceae</taxon>
        <taxon>Falsiroseomonas</taxon>
    </lineage>
</organism>
<dbReference type="Pfam" id="PF00176">
    <property type="entry name" value="SNF2-rel_dom"/>
    <property type="match status" value="1"/>
</dbReference>
<dbReference type="Proteomes" id="UP000689967">
    <property type="component" value="Unassembled WGS sequence"/>
</dbReference>
<evidence type="ECO:0000259" key="5">
    <source>
        <dbReference type="PROSITE" id="PS51194"/>
    </source>
</evidence>
<dbReference type="CDD" id="cd18012">
    <property type="entry name" value="DEXQc_arch_SWI2_SNF2"/>
    <property type="match status" value="1"/>
</dbReference>
<evidence type="ECO:0000256" key="1">
    <source>
        <dbReference type="ARBA" id="ARBA00022801"/>
    </source>
</evidence>
<keyword evidence="6" id="KW-0067">ATP-binding</keyword>
<keyword evidence="2" id="KW-0862">Zinc</keyword>
<evidence type="ECO:0000256" key="2">
    <source>
        <dbReference type="PROSITE-ProRule" id="PRU00325"/>
    </source>
</evidence>
<dbReference type="SMART" id="SM00487">
    <property type="entry name" value="DEXDc"/>
    <property type="match status" value="1"/>
</dbReference>
<dbReference type="PROSITE" id="PS51192">
    <property type="entry name" value="HELICASE_ATP_BIND_1"/>
    <property type="match status" value="1"/>
</dbReference>
<keyword evidence="6" id="KW-0347">Helicase</keyword>
<dbReference type="InterPro" id="IPR000330">
    <property type="entry name" value="SNF2_N"/>
</dbReference>
<dbReference type="EMBL" id="JAERQM010000002">
    <property type="protein sequence ID" value="MBU8543779.1"/>
    <property type="molecule type" value="Genomic_DNA"/>
</dbReference>
<evidence type="ECO:0000259" key="4">
    <source>
        <dbReference type="PROSITE" id="PS51192"/>
    </source>
</evidence>
<dbReference type="InterPro" id="IPR014001">
    <property type="entry name" value="Helicase_ATP-bd"/>
</dbReference>
<feature type="domain" description="SWIM-type" evidence="3">
    <location>
        <begin position="62"/>
        <end position="101"/>
    </location>
</feature>
<evidence type="ECO:0000313" key="7">
    <source>
        <dbReference type="Proteomes" id="UP000689967"/>
    </source>
</evidence>
<protein>
    <submittedName>
        <fullName evidence="6">DEAD/DEAH box helicase</fullName>
    </submittedName>
</protein>
<evidence type="ECO:0000259" key="3">
    <source>
        <dbReference type="PROSITE" id="PS50966"/>
    </source>
</evidence>